<feature type="non-terminal residue" evidence="12">
    <location>
        <position position="591"/>
    </location>
</feature>
<dbReference type="InterPro" id="IPR017907">
    <property type="entry name" value="Znf_RING_CS"/>
</dbReference>
<evidence type="ECO:0000256" key="8">
    <source>
        <dbReference type="SAM" id="Coils"/>
    </source>
</evidence>
<dbReference type="Gene3D" id="3.30.40.10">
    <property type="entry name" value="Zinc/RING finger domain, C3HC4 (zinc finger)"/>
    <property type="match status" value="2"/>
</dbReference>
<feature type="zinc finger region" description="TRAF-type" evidence="7">
    <location>
        <begin position="185"/>
        <end position="241"/>
    </location>
</feature>
<dbReference type="InterPro" id="IPR018957">
    <property type="entry name" value="Znf_C3HC4_RING-type"/>
</dbReference>
<evidence type="ECO:0000313" key="13">
    <source>
        <dbReference type="Proteomes" id="UP001166093"/>
    </source>
</evidence>
<dbReference type="Pfam" id="PF21355">
    <property type="entry name" value="TRAF-mep_MATH"/>
    <property type="match status" value="1"/>
</dbReference>
<feature type="domain" description="RING-type" evidence="9">
    <location>
        <begin position="47"/>
        <end position="87"/>
    </location>
</feature>
<dbReference type="PROSITE" id="PS50144">
    <property type="entry name" value="MATH"/>
    <property type="match status" value="1"/>
</dbReference>
<proteinExistence type="predicted"/>
<dbReference type="Proteomes" id="UP001166093">
    <property type="component" value="Unassembled WGS sequence"/>
</dbReference>
<keyword evidence="2" id="KW-0963">Cytoplasm</keyword>
<dbReference type="PANTHER" id="PTHR10131">
    <property type="entry name" value="TNF RECEPTOR ASSOCIATED FACTOR"/>
    <property type="match status" value="1"/>
</dbReference>
<keyword evidence="8" id="KW-0175">Coiled coil</keyword>
<feature type="domain" description="MATH" evidence="10">
    <location>
        <begin position="435"/>
        <end position="583"/>
    </location>
</feature>
<feature type="zinc finger region" description="TRAF-type" evidence="7">
    <location>
        <begin position="130"/>
        <end position="173"/>
    </location>
</feature>
<evidence type="ECO:0000259" key="10">
    <source>
        <dbReference type="PROSITE" id="PS50144"/>
    </source>
</evidence>
<dbReference type="PROSITE" id="PS00518">
    <property type="entry name" value="ZF_RING_1"/>
    <property type="match status" value="1"/>
</dbReference>
<feature type="domain" description="TRAF-type" evidence="11">
    <location>
        <begin position="130"/>
        <end position="173"/>
    </location>
</feature>
<dbReference type="PROSITE" id="PS50145">
    <property type="entry name" value="ZF_TRAF"/>
    <property type="match status" value="2"/>
</dbReference>
<gene>
    <name evidence="12" type="primary">Traf5_0</name>
    <name evidence="12" type="ORF">GTO93_0022459</name>
</gene>
<dbReference type="SUPFAM" id="SSF49599">
    <property type="entry name" value="TRAF domain-like"/>
    <property type="match status" value="3"/>
</dbReference>
<evidence type="ECO:0000256" key="5">
    <source>
        <dbReference type="ARBA" id="ARBA00022771"/>
    </source>
</evidence>
<keyword evidence="13" id="KW-1185">Reference proteome</keyword>
<dbReference type="InterPro" id="IPR012227">
    <property type="entry name" value="TNF_rcpt-assoc_TRAF_met"/>
</dbReference>
<comment type="caution">
    <text evidence="12">The sequence shown here is derived from an EMBL/GenBank/DDBJ whole genome shotgun (WGS) entry which is preliminary data.</text>
</comment>
<name>A0ABS2Y8C9_POLSP</name>
<dbReference type="Pfam" id="PF02176">
    <property type="entry name" value="zf-TRAF"/>
    <property type="match status" value="1"/>
</dbReference>
<dbReference type="Gene3D" id="1.20.5.300">
    <property type="match status" value="1"/>
</dbReference>
<evidence type="ECO:0000259" key="11">
    <source>
        <dbReference type="PROSITE" id="PS50145"/>
    </source>
</evidence>
<keyword evidence="5 7" id="KW-0863">Zinc-finger</keyword>
<protein>
    <submittedName>
        <fullName evidence="12">TRAF5 factor</fullName>
    </submittedName>
</protein>
<dbReference type="Gene3D" id="2.60.210.10">
    <property type="entry name" value="Apoptosis, Tumor Necrosis Factor Receptor Associated Protein 2, Chain A"/>
    <property type="match status" value="1"/>
</dbReference>
<organism evidence="12 13">
    <name type="scientific">Polyodon spathula</name>
    <name type="common">North American paddlefish</name>
    <name type="synonym">Squalus spathula</name>
    <dbReference type="NCBI Taxonomy" id="7913"/>
    <lineage>
        <taxon>Eukaryota</taxon>
        <taxon>Metazoa</taxon>
        <taxon>Chordata</taxon>
        <taxon>Craniata</taxon>
        <taxon>Vertebrata</taxon>
        <taxon>Euteleostomi</taxon>
        <taxon>Actinopterygii</taxon>
        <taxon>Chondrostei</taxon>
        <taxon>Acipenseriformes</taxon>
        <taxon>Polyodontidae</taxon>
        <taxon>Polyodon</taxon>
    </lineage>
</organism>
<feature type="domain" description="TRAF-type" evidence="11">
    <location>
        <begin position="185"/>
        <end position="241"/>
    </location>
</feature>
<dbReference type="InterPro" id="IPR002083">
    <property type="entry name" value="MATH/TRAF_dom"/>
</dbReference>
<feature type="non-terminal residue" evidence="12">
    <location>
        <position position="1"/>
    </location>
</feature>
<dbReference type="PANTHER" id="PTHR10131:SF83">
    <property type="entry name" value="TNF RECEPTOR-ASSOCIATED FACTOR 5"/>
    <property type="match status" value="1"/>
</dbReference>
<dbReference type="InterPro" id="IPR001293">
    <property type="entry name" value="Znf_TRAF"/>
</dbReference>
<evidence type="ECO:0000256" key="2">
    <source>
        <dbReference type="ARBA" id="ARBA00022490"/>
    </source>
</evidence>
<reference evidence="12" key="1">
    <citation type="journal article" date="2021" name="Cell">
        <title>Tracing the genetic footprints of vertebrate landing in non-teleost ray-finned fishes.</title>
        <authorList>
            <person name="Bi X."/>
            <person name="Wang K."/>
            <person name="Yang L."/>
            <person name="Pan H."/>
            <person name="Jiang H."/>
            <person name="Wei Q."/>
            <person name="Fang M."/>
            <person name="Yu H."/>
            <person name="Zhu C."/>
            <person name="Cai Y."/>
            <person name="He Y."/>
            <person name="Gan X."/>
            <person name="Zeng H."/>
            <person name="Yu D."/>
            <person name="Zhu Y."/>
            <person name="Jiang H."/>
            <person name="Qiu Q."/>
            <person name="Yang H."/>
            <person name="Zhang Y.E."/>
            <person name="Wang W."/>
            <person name="Zhu M."/>
            <person name="He S."/>
            <person name="Zhang G."/>
        </authorList>
    </citation>
    <scope>NUCLEOTIDE SEQUENCE</scope>
    <source>
        <strain evidence="12">Pddl_001</strain>
    </source>
</reference>
<sequence length="591" mass="67813">MALSDCPSSNVGGISRQNSSATVSTEFDFLVGMNFQFVEKLEEQYICPSCRQVVLNPHQTGCGHIFCYQCITTVLECNSAPTCPIDNVLIKSNEVFQDNCCKREVLNLEIYCTNSPDCSSKVTLCRLKDHLEQCQYESLQCTHAGCTGRMLRKDLKEHLRNICKYRVESCPHCQTHLVLIHLKDHEETQCPEYPIPCPNLCTQVMKRHELKEHFHECPEVPIECRYKKYGCSLRDKRIKVQAHEDMALKDHLLLVLESNCKLEKQVSMLRRGAVVEPYCGGIYRTTCTNRNRLYIADLQKTLHLKHHEIQELTKVVNKLEKEIKPLMQQVTKTDNMLSDIQKSLEDQKDRVSSIQTQLQQLTSAFNQDPSRSELGLLKHSVDSLKQQVSVIESLKDRLTSLECQYTRHSGLLNIHVEQLSLNEERFRQLEAMSYNGKLIWKIQDYKKKKKEAVEGRVPSIFSQAFYTSRSGYRLCARAYLNGDGAGKRTHLSLYVVVMRGEFDSLLPWPFEQLVTLMILDQSAAKNDIVDVFKPDLNSNSFKRPVTEMNLAFGFPCFVNHIALEAPKNGIYVKDETLFVKVKVDLTGLEEL</sequence>
<dbReference type="PIRSF" id="PIRSF015614">
    <property type="entry name" value="TRAF"/>
    <property type="match status" value="1"/>
</dbReference>
<dbReference type="SMART" id="SM00184">
    <property type="entry name" value="RING"/>
    <property type="match status" value="1"/>
</dbReference>
<dbReference type="InterPro" id="IPR001841">
    <property type="entry name" value="Znf_RING"/>
</dbReference>
<dbReference type="SUPFAM" id="SSF57850">
    <property type="entry name" value="RING/U-box"/>
    <property type="match status" value="1"/>
</dbReference>
<dbReference type="EMBL" id="JAAWVQ010120362">
    <property type="protein sequence ID" value="MBN3282775.1"/>
    <property type="molecule type" value="Genomic_DNA"/>
</dbReference>
<dbReference type="InterPro" id="IPR013083">
    <property type="entry name" value="Znf_RING/FYVE/PHD"/>
</dbReference>
<feature type="coiled-coil region" evidence="8">
    <location>
        <begin position="302"/>
        <end position="404"/>
    </location>
</feature>
<evidence type="ECO:0000256" key="1">
    <source>
        <dbReference type="ARBA" id="ARBA00004496"/>
    </source>
</evidence>
<dbReference type="PROSITE" id="PS50089">
    <property type="entry name" value="ZF_RING_2"/>
    <property type="match status" value="1"/>
</dbReference>
<evidence type="ECO:0000256" key="4">
    <source>
        <dbReference type="ARBA" id="ARBA00022737"/>
    </source>
</evidence>
<dbReference type="InterPro" id="IPR049342">
    <property type="entry name" value="TRAF1-6_MATH_dom"/>
</dbReference>
<keyword evidence="6 7" id="KW-0862">Zinc</keyword>
<evidence type="ECO:0000313" key="12">
    <source>
        <dbReference type="EMBL" id="MBN3282775.1"/>
    </source>
</evidence>
<evidence type="ECO:0000259" key="9">
    <source>
        <dbReference type="PROSITE" id="PS50089"/>
    </source>
</evidence>
<keyword evidence="4" id="KW-0677">Repeat</keyword>
<dbReference type="InterPro" id="IPR008974">
    <property type="entry name" value="TRAF-like"/>
</dbReference>
<dbReference type="SMART" id="SM00061">
    <property type="entry name" value="MATH"/>
    <property type="match status" value="1"/>
</dbReference>
<evidence type="ECO:0000256" key="6">
    <source>
        <dbReference type="ARBA" id="ARBA00022833"/>
    </source>
</evidence>
<comment type="subcellular location">
    <subcellularLocation>
        <location evidence="1">Cytoplasm</location>
    </subcellularLocation>
</comment>
<dbReference type="Pfam" id="PF00097">
    <property type="entry name" value="zf-C3HC4"/>
    <property type="match status" value="1"/>
</dbReference>
<keyword evidence="3 7" id="KW-0479">Metal-binding</keyword>
<evidence type="ECO:0000256" key="7">
    <source>
        <dbReference type="PROSITE-ProRule" id="PRU00207"/>
    </source>
</evidence>
<evidence type="ECO:0000256" key="3">
    <source>
        <dbReference type="ARBA" id="ARBA00022723"/>
    </source>
</evidence>
<accession>A0ABS2Y8C9</accession>